<sequence>MHITNRRLRVIWRMLALVGFSVCACAITALCQTINNTGFCNIINQGSNNKGIYIQYCNASGVPKVDLLDPPLLWLGMDIPTLMSFVGARNPTVLKDGGLTTIVANGTLFGLSGNTKYGFDAQGKLASMSVENQCTETRDDYLLKTQPPDLHPSWLEWRNSPDYRLSYEKTTQCSQIFEVSKTLVKLFGSPAEDKTISHVGRVPSTSEICAGITSAPQQPCSNTGALRSTYIQNFIGPDRLTGIGVVTRELMMHGEVQKGSYYPRVWRREIVGVVSVWGPAGRPEPTPSVYGAFRFYLGAELP</sequence>
<feature type="chain" id="PRO_5013382205" evidence="1">
    <location>
        <begin position="27"/>
        <end position="302"/>
    </location>
</feature>
<dbReference type="Proteomes" id="UP000190675">
    <property type="component" value="Chromosome I"/>
</dbReference>
<proteinExistence type="predicted"/>
<evidence type="ECO:0000313" key="2">
    <source>
        <dbReference type="EMBL" id="SHH22963.1"/>
    </source>
</evidence>
<dbReference type="EMBL" id="LT670818">
    <property type="protein sequence ID" value="SHH22963.1"/>
    <property type="molecule type" value="Genomic_DNA"/>
</dbReference>
<evidence type="ECO:0000256" key="1">
    <source>
        <dbReference type="SAM" id="SignalP"/>
    </source>
</evidence>
<accession>A0A1M5RAX3</accession>
<gene>
    <name evidence="2" type="ORF">SAMN05444169_6431</name>
</gene>
<protein>
    <submittedName>
        <fullName evidence="2">Uncharacterized protein</fullName>
    </submittedName>
</protein>
<keyword evidence="1" id="KW-0732">Signal</keyword>
<dbReference type="PROSITE" id="PS51257">
    <property type="entry name" value="PROKAR_LIPOPROTEIN"/>
    <property type="match status" value="1"/>
</dbReference>
<evidence type="ECO:0000313" key="3">
    <source>
        <dbReference type="Proteomes" id="UP000190675"/>
    </source>
</evidence>
<dbReference type="AlphaFoldDB" id="A0A1M5RAX3"/>
<name>A0A1M5RAX3_9BRAD</name>
<organism evidence="2 3">
    <name type="scientific">Bradyrhizobium erythrophlei</name>
    <dbReference type="NCBI Taxonomy" id="1437360"/>
    <lineage>
        <taxon>Bacteria</taxon>
        <taxon>Pseudomonadati</taxon>
        <taxon>Pseudomonadota</taxon>
        <taxon>Alphaproteobacteria</taxon>
        <taxon>Hyphomicrobiales</taxon>
        <taxon>Nitrobacteraceae</taxon>
        <taxon>Bradyrhizobium</taxon>
    </lineage>
</organism>
<feature type="signal peptide" evidence="1">
    <location>
        <begin position="1"/>
        <end position="26"/>
    </location>
</feature>
<reference evidence="2 3" key="1">
    <citation type="submission" date="2016-11" db="EMBL/GenBank/DDBJ databases">
        <authorList>
            <person name="Jaros S."/>
            <person name="Januszkiewicz K."/>
            <person name="Wedrychowicz H."/>
        </authorList>
    </citation>
    <scope>NUCLEOTIDE SEQUENCE [LARGE SCALE GENOMIC DNA]</scope>
    <source>
        <strain evidence="2 3">GAS242</strain>
    </source>
</reference>